<reference evidence="4" key="2">
    <citation type="journal article" date="2018" name="Environ. Microbiol.">
        <title>Bloom of a denitrifying methanotroph, 'Candidatus Methylomirabilis limnetica', in a deep stratified lake.</title>
        <authorList>
            <person name="Graf J.S."/>
            <person name="Mayr M.J."/>
            <person name="Marchant H.K."/>
            <person name="Tienken D."/>
            <person name="Hach P.F."/>
            <person name="Brand A."/>
            <person name="Schubert C.J."/>
            <person name="Kuypers M.M."/>
            <person name="Milucka J."/>
        </authorList>
    </citation>
    <scope>NUCLEOTIDE SEQUENCE [LARGE SCALE GENOMIC DNA]</scope>
    <source>
        <strain evidence="4">Zug</strain>
    </source>
</reference>
<dbReference type="Pfam" id="PF01850">
    <property type="entry name" value="PIN"/>
    <property type="match status" value="1"/>
</dbReference>
<dbReference type="EMBL" id="NVQC01000023">
    <property type="protein sequence ID" value="PTL35518.1"/>
    <property type="molecule type" value="Genomic_DNA"/>
</dbReference>
<dbReference type="RefSeq" id="WP_107563032.1">
    <property type="nucleotide sequence ID" value="NZ_NVQC01000023.1"/>
</dbReference>
<dbReference type="OrthoDB" id="459975at2"/>
<evidence type="ECO:0000256" key="1">
    <source>
        <dbReference type="ARBA" id="ARBA00022842"/>
    </source>
</evidence>
<name>A0A2T4TWM8_9BACT</name>
<dbReference type="InterPro" id="IPR051619">
    <property type="entry name" value="TypeII_TA_RNase_PINc/VapC"/>
</dbReference>
<evidence type="ECO:0000313" key="3">
    <source>
        <dbReference type="EMBL" id="PTL35518.1"/>
    </source>
</evidence>
<dbReference type="InterPro" id="IPR002716">
    <property type="entry name" value="PIN_dom"/>
</dbReference>
<dbReference type="InterPro" id="IPR044153">
    <property type="entry name" value="PIN_Pae0151-like"/>
</dbReference>
<dbReference type="InterPro" id="IPR029060">
    <property type="entry name" value="PIN-like_dom_sf"/>
</dbReference>
<proteinExistence type="predicted"/>
<evidence type="ECO:0000313" key="4">
    <source>
        <dbReference type="Proteomes" id="UP000241436"/>
    </source>
</evidence>
<organism evidence="3 4">
    <name type="scientific">Candidatus Methylomirabilis limnetica</name>
    <dbReference type="NCBI Taxonomy" id="2033718"/>
    <lineage>
        <taxon>Bacteria</taxon>
        <taxon>Candidatus Methylomirabilota</taxon>
        <taxon>Candidatus Methylomirabilia</taxon>
        <taxon>Candidatus Methylomirabilales</taxon>
        <taxon>Candidatus Methylomirabilaceae</taxon>
        <taxon>Candidatus Methylomirabilis</taxon>
    </lineage>
</organism>
<keyword evidence="4" id="KW-1185">Reference proteome</keyword>
<accession>A0A2T4TWM8</accession>
<dbReference type="Proteomes" id="UP000241436">
    <property type="component" value="Unassembled WGS sequence"/>
</dbReference>
<reference evidence="3 4" key="1">
    <citation type="submission" date="2017-09" db="EMBL/GenBank/DDBJ databases">
        <title>Bloom of a denitrifying methanotroph, Candidatus Methylomirabilis limnetica, in a deep stratified lake.</title>
        <authorList>
            <person name="Graf J.S."/>
            <person name="Marchant H.K."/>
            <person name="Tienken D."/>
            <person name="Hach P.F."/>
            <person name="Brand A."/>
            <person name="Schubert C.J."/>
            <person name="Kuypers M.M."/>
            <person name="Milucka J."/>
        </authorList>
    </citation>
    <scope>NUCLEOTIDE SEQUENCE [LARGE SCALE GENOMIC DNA]</scope>
    <source>
        <strain evidence="3 4">Zug</strain>
    </source>
</reference>
<dbReference type="PANTHER" id="PTHR35901">
    <property type="entry name" value="RIBONUCLEASE VAPC3"/>
    <property type="match status" value="1"/>
</dbReference>
<dbReference type="PANTHER" id="PTHR35901:SF1">
    <property type="entry name" value="EXONUCLEASE VAPC9"/>
    <property type="match status" value="1"/>
</dbReference>
<keyword evidence="1" id="KW-0460">Magnesium</keyword>
<dbReference type="AlphaFoldDB" id="A0A2T4TWM8"/>
<protein>
    <recommendedName>
        <fullName evidence="2">PIN domain-containing protein</fullName>
    </recommendedName>
</protein>
<dbReference type="SUPFAM" id="SSF88723">
    <property type="entry name" value="PIN domain-like"/>
    <property type="match status" value="1"/>
</dbReference>
<gene>
    <name evidence="3" type="ORF">CLG94_09625</name>
</gene>
<evidence type="ECO:0000259" key="2">
    <source>
        <dbReference type="Pfam" id="PF01850"/>
    </source>
</evidence>
<dbReference type="Gene3D" id="3.40.50.1010">
    <property type="entry name" value="5'-nuclease"/>
    <property type="match status" value="1"/>
</dbReference>
<dbReference type="CDD" id="cd09873">
    <property type="entry name" value="PIN_Pae0151-like"/>
    <property type="match status" value="1"/>
</dbReference>
<feature type="domain" description="PIN" evidence="2">
    <location>
        <begin position="9"/>
        <end position="129"/>
    </location>
</feature>
<comment type="caution">
    <text evidence="3">The sequence shown here is derived from an EMBL/GenBank/DDBJ whole genome shotgun (WGS) entry which is preliminary data.</text>
</comment>
<sequence length="149" mass="16850">MIPAYHQGYVVDASVLIKWFVEHDEPDRDRALALKEFHVSGRCTIYVTELTFLEVLNAIRFGSRAKEEHGARAIAGLEGLHLNVTDTDFQLLRKANAIAWAYKITIYDALYVALGEQLGYPLITADEVMVKKLRGHSIVVPLRELEVKN</sequence>